<reference evidence="2 3" key="1">
    <citation type="submission" date="2020-08" db="EMBL/GenBank/DDBJ databases">
        <authorList>
            <person name="Hejnol A."/>
        </authorList>
    </citation>
    <scope>NUCLEOTIDE SEQUENCE [LARGE SCALE GENOMIC DNA]</scope>
</reference>
<evidence type="ECO:0000313" key="2">
    <source>
        <dbReference type="EMBL" id="CAD5113961.1"/>
    </source>
</evidence>
<protein>
    <submittedName>
        <fullName evidence="2">DgyrCDS3124</fullName>
    </submittedName>
</protein>
<comment type="caution">
    <text evidence="2">The sequence shown here is derived from an EMBL/GenBank/DDBJ whole genome shotgun (WGS) entry which is preliminary data.</text>
</comment>
<feature type="compositionally biased region" description="Polar residues" evidence="1">
    <location>
        <begin position="1"/>
        <end position="13"/>
    </location>
</feature>
<evidence type="ECO:0000256" key="1">
    <source>
        <dbReference type="SAM" id="MobiDB-lite"/>
    </source>
</evidence>
<dbReference type="Proteomes" id="UP000549394">
    <property type="component" value="Unassembled WGS sequence"/>
</dbReference>
<keyword evidence="3" id="KW-1185">Reference proteome</keyword>
<gene>
    <name evidence="2" type="ORF">DGYR_LOCUS2858</name>
</gene>
<organism evidence="2 3">
    <name type="scientific">Dimorphilus gyrociliatus</name>
    <dbReference type="NCBI Taxonomy" id="2664684"/>
    <lineage>
        <taxon>Eukaryota</taxon>
        <taxon>Metazoa</taxon>
        <taxon>Spiralia</taxon>
        <taxon>Lophotrochozoa</taxon>
        <taxon>Annelida</taxon>
        <taxon>Polychaeta</taxon>
        <taxon>Polychaeta incertae sedis</taxon>
        <taxon>Dinophilidae</taxon>
        <taxon>Dimorphilus</taxon>
    </lineage>
</organism>
<feature type="region of interest" description="Disordered" evidence="1">
    <location>
        <begin position="1"/>
        <end position="26"/>
    </location>
</feature>
<dbReference type="EMBL" id="CAJFCJ010000004">
    <property type="protein sequence ID" value="CAD5113961.1"/>
    <property type="molecule type" value="Genomic_DNA"/>
</dbReference>
<dbReference type="AlphaFoldDB" id="A0A7I8VCT6"/>
<feature type="region of interest" description="Disordered" evidence="1">
    <location>
        <begin position="63"/>
        <end position="93"/>
    </location>
</feature>
<name>A0A7I8VCT6_9ANNE</name>
<evidence type="ECO:0000313" key="3">
    <source>
        <dbReference type="Proteomes" id="UP000549394"/>
    </source>
</evidence>
<sequence length="123" mass="13513">MQRASQENLSASNRAYRRHSSFQGLGSEEQAVLDRICRRGSKSHHAANPSILVSEPSCQDFEGDLPFGGHRRASTQSMGPIVVPEPGRRDSRGRLLDAIPNQARRSSFQGLSESVMSFFVGGR</sequence>
<proteinExistence type="predicted"/>
<accession>A0A7I8VCT6</accession>